<keyword evidence="2" id="KW-1185">Reference proteome</keyword>
<proteinExistence type="predicted"/>
<accession>A0A1J1IVK5</accession>
<name>A0A1J1IVK5_9DIPT</name>
<reference evidence="1 2" key="1">
    <citation type="submission" date="2015-04" db="EMBL/GenBank/DDBJ databases">
        <authorList>
            <person name="Syromyatnikov M.Y."/>
            <person name="Popov V.N."/>
        </authorList>
    </citation>
    <scope>NUCLEOTIDE SEQUENCE [LARGE SCALE GENOMIC DNA]</scope>
</reference>
<evidence type="ECO:0000313" key="2">
    <source>
        <dbReference type="Proteomes" id="UP000183832"/>
    </source>
</evidence>
<sequence length="63" mass="7252">MEKLFVLKMWLKVLGIICWLNLIMLPCESAGISDIFRNIANPFSVSSSPNDRARCESFIKFTR</sequence>
<organism evidence="1 2">
    <name type="scientific">Clunio marinus</name>
    <dbReference type="NCBI Taxonomy" id="568069"/>
    <lineage>
        <taxon>Eukaryota</taxon>
        <taxon>Metazoa</taxon>
        <taxon>Ecdysozoa</taxon>
        <taxon>Arthropoda</taxon>
        <taxon>Hexapoda</taxon>
        <taxon>Insecta</taxon>
        <taxon>Pterygota</taxon>
        <taxon>Neoptera</taxon>
        <taxon>Endopterygota</taxon>
        <taxon>Diptera</taxon>
        <taxon>Nematocera</taxon>
        <taxon>Chironomoidea</taxon>
        <taxon>Chironomidae</taxon>
        <taxon>Clunio</taxon>
    </lineage>
</organism>
<dbReference type="Proteomes" id="UP000183832">
    <property type="component" value="Unassembled WGS sequence"/>
</dbReference>
<evidence type="ECO:0000313" key="1">
    <source>
        <dbReference type="EMBL" id="CRL03174.1"/>
    </source>
</evidence>
<dbReference type="EMBL" id="CVRI01000059">
    <property type="protein sequence ID" value="CRL03174.1"/>
    <property type="molecule type" value="Genomic_DNA"/>
</dbReference>
<gene>
    <name evidence="1" type="ORF">CLUMA_CG016773</name>
</gene>
<protein>
    <submittedName>
        <fullName evidence="1">CLUMA_CG016773, isoform A</fullName>
    </submittedName>
</protein>
<dbReference type="AlphaFoldDB" id="A0A1J1IVK5"/>